<reference evidence="3 4" key="1">
    <citation type="submission" date="2007-08" db="EMBL/GenBank/DDBJ databases">
        <title>Complete sequence of Roseiflexus castenholzii DSM 13941.</title>
        <authorList>
            <consortium name="US DOE Joint Genome Institute"/>
            <person name="Copeland A."/>
            <person name="Lucas S."/>
            <person name="Lapidus A."/>
            <person name="Barry K."/>
            <person name="Glavina del Rio T."/>
            <person name="Dalin E."/>
            <person name="Tice H."/>
            <person name="Pitluck S."/>
            <person name="Thompson L.S."/>
            <person name="Brettin T."/>
            <person name="Bruce D."/>
            <person name="Detter J.C."/>
            <person name="Han C."/>
            <person name="Tapia R."/>
            <person name="Schmutz J."/>
            <person name="Larimer F."/>
            <person name="Land M."/>
            <person name="Hauser L."/>
            <person name="Kyrpides N."/>
            <person name="Mikhailova N."/>
            <person name="Bryant D.A."/>
            <person name="Hanada S."/>
            <person name="Tsukatani Y."/>
            <person name="Richardson P."/>
        </authorList>
    </citation>
    <scope>NUCLEOTIDE SEQUENCE [LARGE SCALE GENOMIC DNA]</scope>
    <source>
        <strain evidence="4">DSM 13941 / HLO8</strain>
    </source>
</reference>
<dbReference type="InterPro" id="IPR059226">
    <property type="entry name" value="Choice_anch_Q_dom"/>
</dbReference>
<dbReference type="HOGENOM" id="CLU_021408_1_0_0"/>
<dbReference type="Pfam" id="PF13229">
    <property type="entry name" value="Beta_helix"/>
    <property type="match status" value="1"/>
</dbReference>
<dbReference type="PANTHER" id="PTHR11319:SF35">
    <property type="entry name" value="OUTER MEMBRANE PROTEIN PMPC-RELATED"/>
    <property type="match status" value="1"/>
</dbReference>
<feature type="domain" description="Right handed beta helix" evidence="2">
    <location>
        <begin position="129"/>
        <end position="284"/>
    </location>
</feature>
<organism evidence="3 4">
    <name type="scientific">Roseiflexus castenholzii (strain DSM 13941 / HLO8)</name>
    <dbReference type="NCBI Taxonomy" id="383372"/>
    <lineage>
        <taxon>Bacteria</taxon>
        <taxon>Bacillati</taxon>
        <taxon>Chloroflexota</taxon>
        <taxon>Chloroflexia</taxon>
        <taxon>Chloroflexales</taxon>
        <taxon>Roseiflexineae</taxon>
        <taxon>Roseiflexaceae</taxon>
        <taxon>Roseiflexus</taxon>
    </lineage>
</organism>
<dbReference type="KEGG" id="rca:Rcas_2988"/>
<sequence>MRILLIVFLVIVPLLLPATPARAVGVVGDGTPGSCTRDALAAALASGGEIRFNCGGAPVTIPVTTTLDIRTAAVIDGAGVITLDGQGTTRILYVNKLSAGTKLALHNIRLINGKSSGFEPSFGGCVYSRQSAVELNNVVFDGCRAGNGAALYVYGGMLTIDQSTFDGNQASDGGAIYALQGGRVVVRNSSFTANTATGDGGALLMDNSSLEVSNSRFEANKALGTQSQPNIGLGGAIYGNNPGAAITIVNSQFRQNYARLQGGAVFADYNATLTITNSTFTNNRSDSQGGAVGTWKTQALLSACIFTGNSSGGGGGAVLSGEATTMSVNRSVFTANIAGRDGGALYNYTGPLTINDSSFDANRAGTDGRGDTRGGAIVNYRAPMSINASTFTGNIVEGRNGFGGAIGNAGSATIINSTLYDNAAEYGGAIYGLRDTRMVNTTIVRNRGTNGANLNWEQTTTMTLKNTLIVHSGDGRSCRRAVSTDEGGNVQEGDTNCFPGQPAVSLGLDAPAMHGGPTFTIALPSGSPAIDAGRDCPPSDQRGFPRVGACDSGSFEFGSIAPNLREAAFLPFVSR</sequence>
<dbReference type="EMBL" id="CP000804">
    <property type="protein sequence ID" value="ABU59045.1"/>
    <property type="molecule type" value="Genomic_DNA"/>
</dbReference>
<feature type="chain" id="PRO_5002713933" evidence="1">
    <location>
        <begin position="24"/>
        <end position="575"/>
    </location>
</feature>
<feature type="signal peptide" evidence="1">
    <location>
        <begin position="1"/>
        <end position="23"/>
    </location>
</feature>
<accession>A7NNB2</accession>
<dbReference type="eggNOG" id="COG3210">
    <property type="taxonomic scope" value="Bacteria"/>
</dbReference>
<dbReference type="InterPro" id="IPR039448">
    <property type="entry name" value="Beta_helix"/>
</dbReference>
<keyword evidence="1" id="KW-0732">Signal</keyword>
<dbReference type="Proteomes" id="UP000000263">
    <property type="component" value="Chromosome"/>
</dbReference>
<dbReference type="STRING" id="383372.Rcas_2988"/>
<evidence type="ECO:0000313" key="4">
    <source>
        <dbReference type="Proteomes" id="UP000000263"/>
    </source>
</evidence>
<gene>
    <name evidence="3" type="ordered locus">Rcas_2988</name>
</gene>
<evidence type="ECO:0000256" key="1">
    <source>
        <dbReference type="SAM" id="SignalP"/>
    </source>
</evidence>
<dbReference type="RefSeq" id="WP_012121469.1">
    <property type="nucleotide sequence ID" value="NC_009767.1"/>
</dbReference>
<dbReference type="InterPro" id="IPR012334">
    <property type="entry name" value="Pectin_lyas_fold"/>
</dbReference>
<keyword evidence="4" id="KW-1185">Reference proteome</keyword>
<dbReference type="AlphaFoldDB" id="A7NNB2"/>
<dbReference type="InterPro" id="IPR011050">
    <property type="entry name" value="Pectin_lyase_fold/virulence"/>
</dbReference>
<dbReference type="Gene3D" id="2.160.20.10">
    <property type="entry name" value="Single-stranded right-handed beta-helix, Pectin lyase-like"/>
    <property type="match status" value="1"/>
</dbReference>
<dbReference type="PANTHER" id="PTHR11319">
    <property type="entry name" value="G PROTEIN-COUPLED RECEPTOR-RELATED"/>
    <property type="match status" value="1"/>
</dbReference>
<dbReference type="SUPFAM" id="SSF51126">
    <property type="entry name" value="Pectin lyase-like"/>
    <property type="match status" value="2"/>
</dbReference>
<proteinExistence type="predicted"/>
<dbReference type="OrthoDB" id="138537at2"/>
<name>A7NNB2_ROSCS</name>
<dbReference type="NCBIfam" id="NF041518">
    <property type="entry name" value="choice_anch_Q"/>
    <property type="match status" value="1"/>
</dbReference>
<evidence type="ECO:0000259" key="2">
    <source>
        <dbReference type="Pfam" id="PF13229"/>
    </source>
</evidence>
<evidence type="ECO:0000313" key="3">
    <source>
        <dbReference type="EMBL" id="ABU59045.1"/>
    </source>
</evidence>
<protein>
    <submittedName>
        <fullName evidence="3">Polymorphic outer membrane protein</fullName>
    </submittedName>
</protein>